<sequence>MYCMKSKEVAACSGHGGYCQICEQEKLVELIQCMTCKKCKEPQLPWPVRIQCKEPQLPWPVRILSNVAQIFLEDESPLSGLDFQAERAT</sequence>
<organism evidence="1 2">
    <name type="scientific">Popillia japonica</name>
    <name type="common">Japanese beetle</name>
    <dbReference type="NCBI Taxonomy" id="7064"/>
    <lineage>
        <taxon>Eukaryota</taxon>
        <taxon>Metazoa</taxon>
        <taxon>Ecdysozoa</taxon>
        <taxon>Arthropoda</taxon>
        <taxon>Hexapoda</taxon>
        <taxon>Insecta</taxon>
        <taxon>Pterygota</taxon>
        <taxon>Neoptera</taxon>
        <taxon>Endopterygota</taxon>
        <taxon>Coleoptera</taxon>
        <taxon>Polyphaga</taxon>
        <taxon>Scarabaeiformia</taxon>
        <taxon>Scarabaeidae</taxon>
        <taxon>Rutelinae</taxon>
        <taxon>Popillia</taxon>
    </lineage>
</organism>
<proteinExistence type="predicted"/>
<gene>
    <name evidence="1" type="ORF">QE152_g12410</name>
</gene>
<protein>
    <recommendedName>
        <fullName evidence="3">TNFR-Cys domain-containing protein</fullName>
    </recommendedName>
</protein>
<name>A0AAW1LSC8_POPJA</name>
<dbReference type="EMBL" id="JASPKY010000112">
    <property type="protein sequence ID" value="KAK9736561.1"/>
    <property type="molecule type" value="Genomic_DNA"/>
</dbReference>
<accession>A0AAW1LSC8</accession>
<reference evidence="1 2" key="1">
    <citation type="journal article" date="2024" name="BMC Genomics">
        <title>De novo assembly and annotation of Popillia japonica's genome with initial clues to its potential as an invasive pest.</title>
        <authorList>
            <person name="Cucini C."/>
            <person name="Boschi S."/>
            <person name="Funari R."/>
            <person name="Cardaioli E."/>
            <person name="Iannotti N."/>
            <person name="Marturano G."/>
            <person name="Paoli F."/>
            <person name="Bruttini M."/>
            <person name="Carapelli A."/>
            <person name="Frati F."/>
            <person name="Nardi F."/>
        </authorList>
    </citation>
    <scope>NUCLEOTIDE SEQUENCE [LARGE SCALE GENOMIC DNA]</scope>
    <source>
        <strain evidence="1">DMR45628</strain>
    </source>
</reference>
<dbReference type="AlphaFoldDB" id="A0AAW1LSC8"/>
<keyword evidence="2" id="KW-1185">Reference proteome</keyword>
<evidence type="ECO:0000313" key="2">
    <source>
        <dbReference type="Proteomes" id="UP001458880"/>
    </source>
</evidence>
<comment type="caution">
    <text evidence="1">The sequence shown here is derived from an EMBL/GenBank/DDBJ whole genome shotgun (WGS) entry which is preliminary data.</text>
</comment>
<evidence type="ECO:0000313" key="1">
    <source>
        <dbReference type="EMBL" id="KAK9736561.1"/>
    </source>
</evidence>
<dbReference type="Proteomes" id="UP001458880">
    <property type="component" value="Unassembled WGS sequence"/>
</dbReference>
<evidence type="ECO:0008006" key="3">
    <source>
        <dbReference type="Google" id="ProtNLM"/>
    </source>
</evidence>